<feature type="domain" description="Reverse transcriptase/retrotransposon-derived protein RNase H-like" evidence="3">
    <location>
        <begin position="503"/>
        <end position="593"/>
    </location>
</feature>
<dbReference type="AlphaFoldDB" id="A0AAW2TNT9"/>
<dbReference type="InterPro" id="IPR000477">
    <property type="entry name" value="RT_dom"/>
</dbReference>
<dbReference type="Pfam" id="PF17919">
    <property type="entry name" value="RT_RNaseH_2"/>
    <property type="match status" value="1"/>
</dbReference>
<dbReference type="InterPro" id="IPR041577">
    <property type="entry name" value="RT_RNaseH_2"/>
</dbReference>
<protein>
    <submittedName>
        <fullName evidence="4">Retrovirus-related Pol polyprotein from transposon opus</fullName>
    </submittedName>
</protein>
<reference evidence="4" key="1">
    <citation type="submission" date="2020-06" db="EMBL/GenBank/DDBJ databases">
        <authorList>
            <person name="Li T."/>
            <person name="Hu X."/>
            <person name="Zhang T."/>
            <person name="Song X."/>
            <person name="Zhang H."/>
            <person name="Dai N."/>
            <person name="Sheng W."/>
            <person name="Hou X."/>
            <person name="Wei L."/>
        </authorList>
    </citation>
    <scope>NUCLEOTIDE SEQUENCE</scope>
    <source>
        <strain evidence="4">KEN1</strain>
        <tissue evidence="4">Leaf</tissue>
    </source>
</reference>
<dbReference type="CDD" id="cd01647">
    <property type="entry name" value="RT_LTR"/>
    <property type="match status" value="1"/>
</dbReference>
<reference evidence="4" key="2">
    <citation type="journal article" date="2024" name="Plant">
        <title>Genomic evolution and insights into agronomic trait innovations of Sesamum species.</title>
        <authorList>
            <person name="Miao H."/>
            <person name="Wang L."/>
            <person name="Qu L."/>
            <person name="Liu H."/>
            <person name="Sun Y."/>
            <person name="Le M."/>
            <person name="Wang Q."/>
            <person name="Wei S."/>
            <person name="Zheng Y."/>
            <person name="Lin W."/>
            <person name="Duan Y."/>
            <person name="Cao H."/>
            <person name="Xiong S."/>
            <person name="Wang X."/>
            <person name="Wei L."/>
            <person name="Li C."/>
            <person name="Ma Q."/>
            <person name="Ju M."/>
            <person name="Zhao R."/>
            <person name="Li G."/>
            <person name="Mu C."/>
            <person name="Tian Q."/>
            <person name="Mei H."/>
            <person name="Zhang T."/>
            <person name="Gao T."/>
            <person name="Zhang H."/>
        </authorList>
    </citation>
    <scope>NUCLEOTIDE SEQUENCE</scope>
    <source>
        <strain evidence="4">KEN1</strain>
    </source>
</reference>
<dbReference type="PANTHER" id="PTHR24559">
    <property type="entry name" value="TRANSPOSON TY3-I GAG-POL POLYPROTEIN"/>
    <property type="match status" value="1"/>
</dbReference>
<evidence type="ECO:0000259" key="3">
    <source>
        <dbReference type="Pfam" id="PF17919"/>
    </source>
</evidence>
<name>A0AAW2TNT9_9LAMI</name>
<sequence length="685" mass="77039">MDLNTMPRKGIIRMITGGPIGGDSHHARKAEIRKVHGETITEVLDVEAEKDTPIIQFGRAKRSGPRSAHNDALVITALLANYEVERIFIDSGSSADILFGEAFDQMQRSRRSQGRPLQSRRCYVEAVRKGHKRSPNEALEGPLQGTRSREGNLEEDLDDGQDTPLRFKPAEELLNIELVPGDSEKITRIGSQIDETLREDVIECLKHNMDVFAWSPQDLEEINTEVISHHLNIDPRVKPVKQKKRHFGPEKDKIIQAEIDKLVATGHVEEIQFPEWLSNVVLVPKPGGKWRMCIDFRDLNKACPKDFYPLPRIDQLVDSTSGCKLLSMMDASQGYHQIMLAPEDKKRISFVGTFCYTAMPFGLKNAGATYQRLVDKIFRNQIGRNMEVYVDDMLVKSKKAQDHVKDLEEMFSILRKYKLKLSPGKCALGVRGGRFLGFVVTQRGIEANPSKIKAILDMKASSNVNEVQRLTGRIAALSRFISKSTEKSLPFFKVLRRIRNFEWDTPCQQAFEELKDYLAKLSLLVKPCPGDTLYLYLSTTPQAVSSVLVREEEGKQMPIYYVSKETTPILLNTSCGSKNKYAAKANIGKTRHLWALDKRAVELSEYDISYLPRTTIKAQALANFISEVAGTPSEETPRDEKWLLHVDGSSTIQGSGAGIVITSPQGEDLEFAIKFGFKASNNEAE</sequence>
<dbReference type="Pfam" id="PF00078">
    <property type="entry name" value="RVT_1"/>
    <property type="match status" value="1"/>
</dbReference>
<gene>
    <name evidence="4" type="ORF">Slati_3942300</name>
</gene>
<dbReference type="Gene3D" id="3.10.10.10">
    <property type="entry name" value="HIV Type 1 Reverse Transcriptase, subunit A, domain 1"/>
    <property type="match status" value="1"/>
</dbReference>
<dbReference type="PANTHER" id="PTHR24559:SF444">
    <property type="entry name" value="REVERSE TRANSCRIPTASE DOMAIN-CONTAINING PROTEIN"/>
    <property type="match status" value="1"/>
</dbReference>
<dbReference type="Gene3D" id="3.30.70.270">
    <property type="match status" value="2"/>
</dbReference>
<dbReference type="EMBL" id="JACGWN010000014">
    <property type="protein sequence ID" value="KAL0406284.1"/>
    <property type="molecule type" value="Genomic_DNA"/>
</dbReference>
<feature type="region of interest" description="Disordered" evidence="1">
    <location>
        <begin position="126"/>
        <end position="162"/>
    </location>
</feature>
<dbReference type="InterPro" id="IPR053134">
    <property type="entry name" value="RNA-dir_DNA_polymerase"/>
</dbReference>
<dbReference type="SUPFAM" id="SSF56672">
    <property type="entry name" value="DNA/RNA polymerases"/>
    <property type="match status" value="1"/>
</dbReference>
<feature type="domain" description="Reverse transcriptase" evidence="2">
    <location>
        <begin position="283"/>
        <end position="439"/>
    </location>
</feature>
<evidence type="ECO:0000313" key="4">
    <source>
        <dbReference type="EMBL" id="KAL0406284.1"/>
    </source>
</evidence>
<comment type="caution">
    <text evidence="4">The sequence shown here is derived from an EMBL/GenBank/DDBJ whole genome shotgun (WGS) entry which is preliminary data.</text>
</comment>
<organism evidence="4">
    <name type="scientific">Sesamum latifolium</name>
    <dbReference type="NCBI Taxonomy" id="2727402"/>
    <lineage>
        <taxon>Eukaryota</taxon>
        <taxon>Viridiplantae</taxon>
        <taxon>Streptophyta</taxon>
        <taxon>Embryophyta</taxon>
        <taxon>Tracheophyta</taxon>
        <taxon>Spermatophyta</taxon>
        <taxon>Magnoliopsida</taxon>
        <taxon>eudicotyledons</taxon>
        <taxon>Gunneridae</taxon>
        <taxon>Pentapetalae</taxon>
        <taxon>asterids</taxon>
        <taxon>lamiids</taxon>
        <taxon>Lamiales</taxon>
        <taxon>Pedaliaceae</taxon>
        <taxon>Sesamum</taxon>
    </lineage>
</organism>
<proteinExistence type="predicted"/>
<dbReference type="InterPro" id="IPR043128">
    <property type="entry name" value="Rev_trsase/Diguanyl_cyclase"/>
</dbReference>
<dbReference type="InterPro" id="IPR043502">
    <property type="entry name" value="DNA/RNA_pol_sf"/>
</dbReference>
<accession>A0AAW2TNT9</accession>
<evidence type="ECO:0000259" key="2">
    <source>
        <dbReference type="Pfam" id="PF00078"/>
    </source>
</evidence>
<evidence type="ECO:0000256" key="1">
    <source>
        <dbReference type="SAM" id="MobiDB-lite"/>
    </source>
</evidence>